<evidence type="ECO:0000313" key="2">
    <source>
        <dbReference type="Proteomes" id="UP000608890"/>
    </source>
</evidence>
<dbReference type="AlphaFoldDB" id="A0A917WSV6"/>
<reference evidence="1" key="2">
    <citation type="submission" date="2020-09" db="EMBL/GenBank/DDBJ databases">
        <authorList>
            <person name="Sun Q."/>
            <person name="Zhou Y."/>
        </authorList>
    </citation>
    <scope>NUCLEOTIDE SEQUENCE</scope>
    <source>
        <strain evidence="1">CGMCC 4.7312</strain>
    </source>
</reference>
<dbReference type="Proteomes" id="UP000608890">
    <property type="component" value="Unassembled WGS sequence"/>
</dbReference>
<proteinExistence type="predicted"/>
<evidence type="ECO:0000313" key="1">
    <source>
        <dbReference type="EMBL" id="GGM28892.1"/>
    </source>
</evidence>
<comment type="caution">
    <text evidence="1">The sequence shown here is derived from an EMBL/GenBank/DDBJ whole genome shotgun (WGS) entry which is preliminary data.</text>
</comment>
<dbReference type="EMBL" id="BMNB01000004">
    <property type="protein sequence ID" value="GGM28892.1"/>
    <property type="molecule type" value="Genomic_DNA"/>
</dbReference>
<protein>
    <submittedName>
        <fullName evidence="1">Uncharacterized protein</fullName>
    </submittedName>
</protein>
<gene>
    <name evidence="1" type="ORF">GCM10011608_12050</name>
</gene>
<sequence>MIDDDYVPGEGDVMPALWWHLPDHVGLRKRWRSSEIPGHPLIAFADEFTSTLRTAGPLYIDLHGYTAWDTTSSTGSVERQFFEALTGGFPGMFSVVVDAGRPTVWLALRLTRLTHPIATAIIDHHDRYRAHRRTSA</sequence>
<keyword evidence="2" id="KW-1185">Reference proteome</keyword>
<dbReference type="RefSeq" id="WP_189041379.1">
    <property type="nucleotide sequence ID" value="NZ_BMNB01000004.1"/>
</dbReference>
<reference evidence="1" key="1">
    <citation type="journal article" date="2014" name="Int. J. Syst. Evol. Microbiol.">
        <title>Complete genome sequence of Corynebacterium casei LMG S-19264T (=DSM 44701T), isolated from a smear-ripened cheese.</title>
        <authorList>
            <consortium name="US DOE Joint Genome Institute (JGI-PGF)"/>
            <person name="Walter F."/>
            <person name="Albersmeier A."/>
            <person name="Kalinowski J."/>
            <person name="Ruckert C."/>
        </authorList>
    </citation>
    <scope>NUCLEOTIDE SEQUENCE</scope>
    <source>
        <strain evidence="1">CGMCC 4.7312</strain>
    </source>
</reference>
<name>A0A917WSV6_9ACTN</name>
<accession>A0A917WSV6</accession>
<organism evidence="1 2">
    <name type="scientific">Micromonospora sonchi</name>
    <dbReference type="NCBI Taxonomy" id="1763543"/>
    <lineage>
        <taxon>Bacteria</taxon>
        <taxon>Bacillati</taxon>
        <taxon>Actinomycetota</taxon>
        <taxon>Actinomycetes</taxon>
        <taxon>Micromonosporales</taxon>
        <taxon>Micromonosporaceae</taxon>
        <taxon>Micromonospora</taxon>
    </lineage>
</organism>